<reference evidence="2 4" key="1">
    <citation type="journal article" date="2021" name="Mol. Ecol.">
        <title>Polar bear-adapted Ursidibacter maritimus are remarkably conserved after generations in captivity.</title>
        <authorList>
            <person name="Espinosa-Gongora C."/>
            <person name="Hansen M.J."/>
            <person name="Bertelsen M.F."/>
            <person name="Bojesen A.M."/>
        </authorList>
    </citation>
    <scope>NUCLEOTIDE SEQUENCE</scope>
    <source>
        <strain evidence="2">Pb43105x</strain>
        <strain evidence="1 4">Pb43106</strain>
    </source>
</reference>
<sequence>MKIQPLKNITDILENSSLTKLVQRSNEINVLNFKIQQILPVQYRNVYRIINLYDNLLVIEVQNATIRQGFLLQQSMLLDLIQTDFPHITQLELKLNPNFKSV</sequence>
<organism evidence="2 3">
    <name type="scientific">Ursidibacter maritimus</name>
    <dbReference type="NCBI Taxonomy" id="1331689"/>
    <lineage>
        <taxon>Bacteria</taxon>
        <taxon>Pseudomonadati</taxon>
        <taxon>Pseudomonadota</taxon>
        <taxon>Gammaproteobacteria</taxon>
        <taxon>Pasteurellales</taxon>
        <taxon>Pasteurellaceae</taxon>
        <taxon>Ursidibacter</taxon>
    </lineage>
</organism>
<gene>
    <name evidence="1" type="ORF">HT657_00825</name>
    <name evidence="2" type="ORF">HT672_00425</name>
</gene>
<dbReference type="EMBL" id="JABUMC010000001">
    <property type="protein sequence ID" value="MBV6545777.1"/>
    <property type="molecule type" value="Genomic_DNA"/>
</dbReference>
<keyword evidence="4" id="KW-1185">Reference proteome</keyword>
<dbReference type="OrthoDB" id="5683143at2"/>
<dbReference type="RefSeq" id="WP_157402878.1">
    <property type="nucleotide sequence ID" value="NZ_JABULY010000001.1"/>
</dbReference>
<dbReference type="Proteomes" id="UP001196379">
    <property type="component" value="Unassembled WGS sequence"/>
</dbReference>
<dbReference type="Proteomes" id="UP000732858">
    <property type="component" value="Unassembled WGS sequence"/>
</dbReference>
<dbReference type="AlphaFoldDB" id="A0A949T2L3"/>
<evidence type="ECO:0000313" key="2">
    <source>
        <dbReference type="EMBL" id="MBV6545777.1"/>
    </source>
</evidence>
<proteinExistence type="predicted"/>
<comment type="caution">
    <text evidence="2">The sequence shown here is derived from an EMBL/GenBank/DDBJ whole genome shotgun (WGS) entry which is preliminary data.</text>
</comment>
<evidence type="ECO:0000313" key="3">
    <source>
        <dbReference type="Proteomes" id="UP000732858"/>
    </source>
</evidence>
<evidence type="ECO:0000313" key="1">
    <source>
        <dbReference type="EMBL" id="MBV6530701.1"/>
    </source>
</evidence>
<name>A0A949T2L3_9PAST</name>
<dbReference type="GeneID" id="65548721"/>
<protein>
    <submittedName>
        <fullName evidence="2">DUF721 domain-containing protein</fullName>
    </submittedName>
</protein>
<dbReference type="EMBL" id="JABULY010000001">
    <property type="protein sequence ID" value="MBV6530701.1"/>
    <property type="molecule type" value="Genomic_DNA"/>
</dbReference>
<accession>A0A949T2L3</accession>
<evidence type="ECO:0000313" key="4">
    <source>
        <dbReference type="Proteomes" id="UP001196379"/>
    </source>
</evidence>